<evidence type="ECO:0000313" key="13">
    <source>
        <dbReference type="Proteomes" id="UP001176961"/>
    </source>
</evidence>
<name>A0AA36H5B8_CYLNA</name>
<evidence type="ECO:0000256" key="1">
    <source>
        <dbReference type="ARBA" id="ARBA00004141"/>
    </source>
</evidence>
<dbReference type="PANTHER" id="PTHR11003">
    <property type="entry name" value="POTASSIUM CHANNEL, SUBFAMILY K"/>
    <property type="match status" value="1"/>
</dbReference>
<organism evidence="12 13">
    <name type="scientific">Cylicocyclus nassatus</name>
    <name type="common">Nematode worm</name>
    <dbReference type="NCBI Taxonomy" id="53992"/>
    <lineage>
        <taxon>Eukaryota</taxon>
        <taxon>Metazoa</taxon>
        <taxon>Ecdysozoa</taxon>
        <taxon>Nematoda</taxon>
        <taxon>Chromadorea</taxon>
        <taxon>Rhabditida</taxon>
        <taxon>Rhabditina</taxon>
        <taxon>Rhabditomorpha</taxon>
        <taxon>Strongyloidea</taxon>
        <taxon>Strongylidae</taxon>
        <taxon>Cylicocyclus</taxon>
    </lineage>
</organism>
<evidence type="ECO:0000256" key="6">
    <source>
        <dbReference type="ARBA" id="ARBA00023136"/>
    </source>
</evidence>
<feature type="transmembrane region" description="Helical" evidence="10">
    <location>
        <begin position="458"/>
        <end position="475"/>
    </location>
</feature>
<evidence type="ECO:0000313" key="12">
    <source>
        <dbReference type="EMBL" id="CAJ0604396.1"/>
    </source>
</evidence>
<dbReference type="PRINTS" id="PR01333">
    <property type="entry name" value="2POREKCHANEL"/>
</dbReference>
<dbReference type="Pfam" id="PF07885">
    <property type="entry name" value="Ion_trans_2"/>
    <property type="match status" value="2"/>
</dbReference>
<evidence type="ECO:0000256" key="7">
    <source>
        <dbReference type="ARBA" id="ARBA00023303"/>
    </source>
</evidence>
<feature type="transmembrane region" description="Helical" evidence="10">
    <location>
        <begin position="482"/>
        <end position="499"/>
    </location>
</feature>
<comment type="subcellular location">
    <subcellularLocation>
        <location evidence="1">Membrane</location>
        <topology evidence="1">Multi-pass membrane protein</topology>
    </subcellularLocation>
</comment>
<evidence type="ECO:0000256" key="10">
    <source>
        <dbReference type="SAM" id="Phobius"/>
    </source>
</evidence>
<feature type="compositionally biased region" description="Basic and acidic residues" evidence="9">
    <location>
        <begin position="9"/>
        <end position="35"/>
    </location>
</feature>
<feature type="transmembrane region" description="Helical" evidence="10">
    <location>
        <begin position="426"/>
        <end position="443"/>
    </location>
</feature>
<dbReference type="Gene3D" id="1.10.287.70">
    <property type="match status" value="1"/>
</dbReference>
<accession>A0AA36H5B8</accession>
<feature type="domain" description="Potassium channel" evidence="11">
    <location>
        <begin position="322"/>
        <end position="389"/>
    </location>
</feature>
<dbReference type="PANTHER" id="PTHR11003:SF305">
    <property type="entry name" value="POTASSIUM CHANNEL DOMAIN-CONTAINING PROTEIN"/>
    <property type="match status" value="1"/>
</dbReference>
<feature type="compositionally biased region" description="Low complexity" evidence="9">
    <location>
        <begin position="612"/>
        <end position="626"/>
    </location>
</feature>
<comment type="similarity">
    <text evidence="8">Belongs to the two pore domain potassium channel (TC 1.A.1.8) family.</text>
</comment>
<keyword evidence="5 8" id="KW-0406">Ion transport</keyword>
<feature type="compositionally biased region" description="Acidic residues" evidence="9">
    <location>
        <begin position="558"/>
        <end position="568"/>
    </location>
</feature>
<protein>
    <recommendedName>
        <fullName evidence="11">Potassium channel domain-containing protein</fullName>
    </recommendedName>
</protein>
<evidence type="ECO:0000256" key="8">
    <source>
        <dbReference type="RuleBase" id="RU003857"/>
    </source>
</evidence>
<dbReference type="GO" id="GO:0030322">
    <property type="term" value="P:stabilization of membrane potential"/>
    <property type="evidence" value="ECO:0007669"/>
    <property type="project" value="TreeGrafter"/>
</dbReference>
<proteinExistence type="inferred from homology"/>
<dbReference type="InterPro" id="IPR013099">
    <property type="entry name" value="K_chnl_dom"/>
</dbReference>
<dbReference type="GO" id="GO:0005886">
    <property type="term" value="C:plasma membrane"/>
    <property type="evidence" value="ECO:0007669"/>
    <property type="project" value="TreeGrafter"/>
</dbReference>
<evidence type="ECO:0000256" key="9">
    <source>
        <dbReference type="SAM" id="MobiDB-lite"/>
    </source>
</evidence>
<evidence type="ECO:0000259" key="11">
    <source>
        <dbReference type="Pfam" id="PF07885"/>
    </source>
</evidence>
<dbReference type="AlphaFoldDB" id="A0AA36H5B8"/>
<keyword evidence="4 10" id="KW-1133">Transmembrane helix</keyword>
<dbReference type="SUPFAM" id="SSF81324">
    <property type="entry name" value="Voltage-gated potassium channels"/>
    <property type="match status" value="2"/>
</dbReference>
<feature type="region of interest" description="Disordered" evidence="9">
    <location>
        <begin position="532"/>
        <end position="571"/>
    </location>
</feature>
<reference evidence="12" key="1">
    <citation type="submission" date="2023-07" db="EMBL/GenBank/DDBJ databases">
        <authorList>
            <consortium name="CYATHOMIX"/>
        </authorList>
    </citation>
    <scope>NUCLEOTIDE SEQUENCE</scope>
    <source>
        <strain evidence="12">N/A</strain>
    </source>
</reference>
<feature type="compositionally biased region" description="Low complexity" evidence="9">
    <location>
        <begin position="541"/>
        <end position="550"/>
    </location>
</feature>
<dbReference type="InterPro" id="IPR003280">
    <property type="entry name" value="2pore_dom_K_chnl"/>
</dbReference>
<dbReference type="FunFam" id="1.10.287.70:FF:000151">
    <property type="entry name" value="TWiK family of potassium channels"/>
    <property type="match status" value="1"/>
</dbReference>
<comment type="caution">
    <text evidence="12">The sequence shown here is derived from an EMBL/GenBank/DDBJ whole genome shotgun (WGS) entry which is preliminary data.</text>
</comment>
<dbReference type="GO" id="GO:0015271">
    <property type="term" value="F:outward rectifier potassium channel activity"/>
    <property type="evidence" value="ECO:0007669"/>
    <property type="project" value="TreeGrafter"/>
</dbReference>
<dbReference type="Proteomes" id="UP001176961">
    <property type="component" value="Unassembled WGS sequence"/>
</dbReference>
<evidence type="ECO:0000256" key="5">
    <source>
        <dbReference type="ARBA" id="ARBA00023065"/>
    </source>
</evidence>
<keyword evidence="13" id="KW-1185">Reference proteome</keyword>
<evidence type="ECO:0000256" key="3">
    <source>
        <dbReference type="ARBA" id="ARBA00022692"/>
    </source>
</evidence>
<keyword evidence="2 8" id="KW-0813">Transport</keyword>
<evidence type="ECO:0000256" key="4">
    <source>
        <dbReference type="ARBA" id="ARBA00022989"/>
    </source>
</evidence>
<keyword evidence="7 8" id="KW-0407">Ion channel</keyword>
<sequence>MSPVHSRLLYKDETPRKYRKERFQSTKVKPYRDISEESEGTTASQTSMAPAPRDTVTPGTSEADEVDKNKSTSQDKETATDEIAELPPMIPVPEVDSEETAEIPRRYLPRSVSECENDDRESQRSILRNPNLSKIRPMLEKRQSFDLQLERTIPDNSNEDVIERYYQRNQATINSLHGRNTDTVRRMRERRHPVSLASRRSTQSEMVIPGPNIRERKNFAKSFYWVAANHKKIGFRHICMLLLVLVYTLLGALLFYLVESHYERNIVVIRKNALDETILKIASEMTNKVNDPDETVNVTMMEDYIKRAYVTLLQQESAYKGSTFYKAEDPENNYKWTFGSAFFFSMNVYTTTGYGSIAPESIAGKSCVMVYGLLFVPLTLVVLRDLGQWALVHTTKIYARLLIMFRRARGHEETKDDELINLPIKFCMGIMLGYLLFASLFIYEYDALSGPPDSGMDFFHSFYFSFISMTTIGLGDIMPNNVTFAPIITLLFFFGMPILKVVNRSTYICVENGVFGTMTVLENRLDSCWTGVPPNDAEAQPVSPRPSIRSRSLRDPNMDDESSSDDEVTQTNQMLNNFTIRSIATFMKSQSDVYGGDFGRVNLRRGDLLPRNNDNSDTVRSVSSTVRRADSTARY</sequence>
<dbReference type="GO" id="GO:0022841">
    <property type="term" value="F:potassium ion leak channel activity"/>
    <property type="evidence" value="ECO:0007669"/>
    <property type="project" value="TreeGrafter"/>
</dbReference>
<gene>
    <name evidence="12" type="ORF">CYNAS_LOCUS16379</name>
</gene>
<keyword evidence="6 10" id="KW-0472">Membrane</keyword>
<feature type="domain" description="Potassium channel" evidence="11">
    <location>
        <begin position="432"/>
        <end position="499"/>
    </location>
</feature>
<feature type="transmembrane region" description="Helical" evidence="10">
    <location>
        <begin position="362"/>
        <end position="383"/>
    </location>
</feature>
<evidence type="ECO:0000256" key="2">
    <source>
        <dbReference type="ARBA" id="ARBA00022448"/>
    </source>
</evidence>
<dbReference type="EMBL" id="CATQJL010000305">
    <property type="protein sequence ID" value="CAJ0604396.1"/>
    <property type="molecule type" value="Genomic_DNA"/>
</dbReference>
<feature type="region of interest" description="Disordered" evidence="9">
    <location>
        <begin position="605"/>
        <end position="635"/>
    </location>
</feature>
<feature type="region of interest" description="Disordered" evidence="9">
    <location>
        <begin position="1"/>
        <end position="105"/>
    </location>
</feature>
<feature type="transmembrane region" description="Helical" evidence="10">
    <location>
        <begin position="334"/>
        <end position="350"/>
    </location>
</feature>
<feature type="transmembrane region" description="Helical" evidence="10">
    <location>
        <begin position="238"/>
        <end position="258"/>
    </location>
</feature>
<feature type="compositionally biased region" description="Basic and acidic residues" evidence="9">
    <location>
        <begin position="66"/>
        <end position="79"/>
    </location>
</feature>
<keyword evidence="3 8" id="KW-0812">Transmembrane</keyword>